<evidence type="ECO:0000313" key="2">
    <source>
        <dbReference type="Proteomes" id="UP001589854"/>
    </source>
</evidence>
<dbReference type="Pfam" id="PF14183">
    <property type="entry name" value="YwpF"/>
    <property type="match status" value="1"/>
</dbReference>
<organism evidence="1 2">
    <name type="scientific">Metabacillus herbersteinensis</name>
    <dbReference type="NCBI Taxonomy" id="283816"/>
    <lineage>
        <taxon>Bacteria</taxon>
        <taxon>Bacillati</taxon>
        <taxon>Bacillota</taxon>
        <taxon>Bacilli</taxon>
        <taxon>Bacillales</taxon>
        <taxon>Bacillaceae</taxon>
        <taxon>Metabacillus</taxon>
    </lineage>
</organism>
<gene>
    <name evidence="1" type="ORF">ACFFIX_12895</name>
</gene>
<proteinExistence type="predicted"/>
<reference evidence="1 2" key="1">
    <citation type="submission" date="2024-09" db="EMBL/GenBank/DDBJ databases">
        <authorList>
            <person name="Sun Q."/>
            <person name="Mori K."/>
        </authorList>
    </citation>
    <scope>NUCLEOTIDE SEQUENCE [LARGE SCALE GENOMIC DNA]</scope>
    <source>
        <strain evidence="1 2">CCM 7228</strain>
    </source>
</reference>
<evidence type="ECO:0000313" key="1">
    <source>
        <dbReference type="EMBL" id="MFC0272332.1"/>
    </source>
</evidence>
<protein>
    <submittedName>
        <fullName evidence="1">YwpF family protein</fullName>
    </submittedName>
</protein>
<dbReference type="EMBL" id="JBHLVO010000009">
    <property type="protein sequence ID" value="MFC0272332.1"/>
    <property type="molecule type" value="Genomic_DNA"/>
</dbReference>
<accession>A0ABV6GF76</accession>
<dbReference type="InterPro" id="IPR025573">
    <property type="entry name" value="YwpF"/>
</dbReference>
<name>A0ABV6GF76_9BACI</name>
<keyword evidence="2" id="KW-1185">Reference proteome</keyword>
<dbReference type="RefSeq" id="WP_378934539.1">
    <property type="nucleotide sequence ID" value="NZ_JBHLVO010000009.1"/>
</dbReference>
<sequence length="142" mass="16161">MKTFKLVGLKVEQNEDNVNRVKEIVLEDGLIINKEDGENHWLIEALVSKDYATFFEELANLKSDLRIFVTISKKSNTPAQINAKIKSLTILKEHMSILLEGRLQTKKLKHNPEKLLSDLMTQGLSGDSLLQAFRQNVNEKKG</sequence>
<dbReference type="Proteomes" id="UP001589854">
    <property type="component" value="Unassembled WGS sequence"/>
</dbReference>
<comment type="caution">
    <text evidence="1">The sequence shown here is derived from an EMBL/GenBank/DDBJ whole genome shotgun (WGS) entry which is preliminary data.</text>
</comment>